<evidence type="ECO:0000313" key="3">
    <source>
        <dbReference type="Proteomes" id="UP000189475"/>
    </source>
</evidence>
<feature type="transmembrane region" description="Helical" evidence="1">
    <location>
        <begin position="102"/>
        <end position="123"/>
    </location>
</feature>
<organism evidence="2 3">
    <name type="scientific">Vibrio palustris</name>
    <dbReference type="NCBI Taxonomy" id="1918946"/>
    <lineage>
        <taxon>Bacteria</taxon>
        <taxon>Pseudomonadati</taxon>
        <taxon>Pseudomonadota</taxon>
        <taxon>Gammaproteobacteria</taxon>
        <taxon>Vibrionales</taxon>
        <taxon>Vibrionaceae</taxon>
        <taxon>Vibrio</taxon>
    </lineage>
</organism>
<reference evidence="2 3" key="1">
    <citation type="submission" date="2017-02" db="EMBL/GenBank/DDBJ databases">
        <authorList>
            <person name="Peterson S.W."/>
        </authorList>
    </citation>
    <scope>NUCLEOTIDE SEQUENCE [LARGE SCALE GENOMIC DNA]</scope>
    <source>
        <strain evidence="2 3">CECT 9027</strain>
    </source>
</reference>
<protein>
    <recommendedName>
        <fullName evidence="4">GtrA-like protein</fullName>
    </recommendedName>
</protein>
<feature type="transmembrane region" description="Helical" evidence="1">
    <location>
        <begin position="70"/>
        <end position="90"/>
    </location>
</feature>
<feature type="transmembrane region" description="Helical" evidence="1">
    <location>
        <begin position="12"/>
        <end position="33"/>
    </location>
</feature>
<keyword evidence="1" id="KW-0472">Membrane</keyword>
<keyword evidence="1" id="KW-1133">Transmembrane helix</keyword>
<accession>A0A1R4B3Q3</accession>
<keyword evidence="3" id="KW-1185">Reference proteome</keyword>
<dbReference type="Proteomes" id="UP000189475">
    <property type="component" value="Unassembled WGS sequence"/>
</dbReference>
<proteinExistence type="predicted"/>
<sequence>MSFVNILKNHSFTKFISVGLINTISTIFIYQLLLFFIPAVYSYSISWLLGFIFILLFYPKYVFEVGLSKNTIAVTGLVYLISLFIGAFLTQHLVYEKLDKRFVIFIVLIVTTIFNYVMLRVFLKRLNNVKERN</sequence>
<evidence type="ECO:0000256" key="1">
    <source>
        <dbReference type="SAM" id="Phobius"/>
    </source>
</evidence>
<evidence type="ECO:0000313" key="2">
    <source>
        <dbReference type="EMBL" id="SJL83533.1"/>
    </source>
</evidence>
<feature type="transmembrane region" description="Helical" evidence="1">
    <location>
        <begin position="39"/>
        <end position="58"/>
    </location>
</feature>
<keyword evidence="1" id="KW-0812">Transmembrane</keyword>
<gene>
    <name evidence="2" type="ORF">VPAL9027_01501</name>
</gene>
<dbReference type="STRING" id="1918946.VPAL9027_01501"/>
<name>A0A1R4B3Q3_9VIBR</name>
<dbReference type="AlphaFoldDB" id="A0A1R4B3Q3"/>
<dbReference type="EMBL" id="FUFT01000003">
    <property type="protein sequence ID" value="SJL83533.1"/>
    <property type="molecule type" value="Genomic_DNA"/>
</dbReference>
<evidence type="ECO:0008006" key="4">
    <source>
        <dbReference type="Google" id="ProtNLM"/>
    </source>
</evidence>